<evidence type="ECO:0000256" key="2">
    <source>
        <dbReference type="ARBA" id="ARBA00023125"/>
    </source>
</evidence>
<dbReference type="SMART" id="SM00345">
    <property type="entry name" value="HTH_GNTR"/>
    <property type="match status" value="1"/>
</dbReference>
<name>A0A2A3ZR79_BREAU</name>
<evidence type="ECO:0000313" key="6">
    <source>
        <dbReference type="EMBL" id="PCC54016.1"/>
    </source>
</evidence>
<evidence type="ECO:0000256" key="3">
    <source>
        <dbReference type="ARBA" id="ARBA00023163"/>
    </source>
</evidence>
<dbReference type="CDD" id="cd07377">
    <property type="entry name" value="WHTH_GntR"/>
    <property type="match status" value="1"/>
</dbReference>
<evidence type="ECO:0000256" key="1">
    <source>
        <dbReference type="ARBA" id="ARBA00023015"/>
    </source>
</evidence>
<evidence type="ECO:0000313" key="7">
    <source>
        <dbReference type="EMBL" id="TGD40736.1"/>
    </source>
</evidence>
<dbReference type="SUPFAM" id="SSF46785">
    <property type="entry name" value="Winged helix' DNA-binding domain"/>
    <property type="match status" value="1"/>
</dbReference>
<accession>A0A2A3ZR79</accession>
<evidence type="ECO:0000256" key="4">
    <source>
        <dbReference type="SAM" id="MobiDB-lite"/>
    </source>
</evidence>
<dbReference type="InterPro" id="IPR036390">
    <property type="entry name" value="WH_DNA-bd_sf"/>
</dbReference>
<reference evidence="7 9" key="2">
    <citation type="submission" date="2018-10" db="EMBL/GenBank/DDBJ databases">
        <title>Brevibacterium genomes from Austrain hard cheese rinds.</title>
        <authorList>
            <person name="Anast J.M."/>
            <person name="Dzieciol M."/>
            <person name="Schultz D.L."/>
            <person name="Mann E."/>
            <person name="Wagner M."/>
            <person name="Schmitz-Esser S."/>
        </authorList>
    </citation>
    <scope>NUCLEOTIDE SEQUENCE [LARGE SCALE GENOMIC DNA]</scope>
    <source>
        <strain evidence="7 9">L261</strain>
    </source>
</reference>
<reference evidence="6 8" key="1">
    <citation type="journal article" date="2017" name="Elife">
        <title>Extensive horizontal gene transfer in cheese-associated bacteria.</title>
        <authorList>
            <person name="Bonham K.S."/>
            <person name="Wolfe B.E."/>
            <person name="Dutton R.J."/>
        </authorList>
    </citation>
    <scope>NUCLEOTIDE SEQUENCE [LARGE SCALE GENOMIC DNA]</scope>
    <source>
        <strain evidence="6 8">738_8</strain>
    </source>
</reference>
<dbReference type="PROSITE" id="PS50949">
    <property type="entry name" value="HTH_GNTR"/>
    <property type="match status" value="1"/>
</dbReference>
<dbReference type="InterPro" id="IPR011711">
    <property type="entry name" value="GntR_C"/>
</dbReference>
<dbReference type="Proteomes" id="UP000217881">
    <property type="component" value="Unassembled WGS sequence"/>
</dbReference>
<dbReference type="InterPro" id="IPR008920">
    <property type="entry name" value="TF_FadR/GntR_C"/>
</dbReference>
<dbReference type="InterPro" id="IPR036388">
    <property type="entry name" value="WH-like_DNA-bd_sf"/>
</dbReference>
<dbReference type="GO" id="GO:0003700">
    <property type="term" value="F:DNA-binding transcription factor activity"/>
    <property type="evidence" value="ECO:0007669"/>
    <property type="project" value="InterPro"/>
</dbReference>
<dbReference type="InterPro" id="IPR000524">
    <property type="entry name" value="Tscrpt_reg_HTH_GntR"/>
</dbReference>
<dbReference type="Proteomes" id="UP000297736">
    <property type="component" value="Unassembled WGS sequence"/>
</dbReference>
<dbReference type="AlphaFoldDB" id="A0A2A3ZR79"/>
<dbReference type="SUPFAM" id="SSF48008">
    <property type="entry name" value="GntR ligand-binding domain-like"/>
    <property type="match status" value="1"/>
</dbReference>
<keyword evidence="3" id="KW-0804">Transcription</keyword>
<dbReference type="EMBL" id="RHFF01000001">
    <property type="protein sequence ID" value="TGD40736.1"/>
    <property type="molecule type" value="Genomic_DNA"/>
</dbReference>
<feature type="compositionally biased region" description="Basic and acidic residues" evidence="4">
    <location>
        <begin position="1"/>
        <end position="10"/>
    </location>
</feature>
<dbReference type="PANTHER" id="PTHR43537">
    <property type="entry name" value="TRANSCRIPTIONAL REGULATOR, GNTR FAMILY"/>
    <property type="match status" value="1"/>
</dbReference>
<dbReference type="RefSeq" id="WP_096146381.1">
    <property type="nucleotide sequence ID" value="NZ_FXYZ01000031.1"/>
</dbReference>
<organism evidence="6 8">
    <name type="scientific">Brevibacterium aurantiacum</name>
    <dbReference type="NCBI Taxonomy" id="273384"/>
    <lineage>
        <taxon>Bacteria</taxon>
        <taxon>Bacillati</taxon>
        <taxon>Actinomycetota</taxon>
        <taxon>Actinomycetes</taxon>
        <taxon>Micrococcales</taxon>
        <taxon>Brevibacteriaceae</taxon>
        <taxon>Brevibacterium</taxon>
    </lineage>
</organism>
<gene>
    <name evidence="6" type="ORF">CIK59_09615</name>
    <name evidence="7" type="ORF">EB834_01505</name>
</gene>
<feature type="domain" description="HTH gntR-type" evidence="5">
    <location>
        <begin position="21"/>
        <end position="88"/>
    </location>
</feature>
<dbReference type="GO" id="GO:0003677">
    <property type="term" value="F:DNA binding"/>
    <property type="evidence" value="ECO:0007669"/>
    <property type="project" value="UniProtKB-KW"/>
</dbReference>
<sequence>MTFSATHEENPVATTSSGETPSAAERAYQLIRAQILNGTHQPGAMLGEAGLASELEVSRTPVRVALARLQDEGWIVIYPKRGAIVQGVDERTIAELADARFVLETTAVDRAPDALRQKLADALEASIQAQRDAFDAGDVAAFIDLTLEFHRGFVEAGDNQVMLELYSQLSDRHRFILFASGERLLDRCEAIIDEHVALTKHLSSGDSAAFANVLRGHLAENAPPTATSVRSSSAFDSTMLRRGVSTPPIQQ</sequence>
<evidence type="ECO:0000313" key="8">
    <source>
        <dbReference type="Proteomes" id="UP000217881"/>
    </source>
</evidence>
<dbReference type="SMART" id="SM00895">
    <property type="entry name" value="FCD"/>
    <property type="match status" value="1"/>
</dbReference>
<proteinExistence type="predicted"/>
<comment type="caution">
    <text evidence="6">The sequence shown here is derived from an EMBL/GenBank/DDBJ whole genome shotgun (WGS) entry which is preliminary data.</text>
</comment>
<evidence type="ECO:0000259" key="5">
    <source>
        <dbReference type="PROSITE" id="PS50949"/>
    </source>
</evidence>
<dbReference type="Pfam" id="PF07729">
    <property type="entry name" value="FCD"/>
    <property type="match status" value="1"/>
</dbReference>
<evidence type="ECO:0000313" key="9">
    <source>
        <dbReference type="Proteomes" id="UP000297736"/>
    </source>
</evidence>
<protein>
    <submittedName>
        <fullName evidence="6">GntR family transcriptional regulator</fullName>
    </submittedName>
</protein>
<dbReference type="PANTHER" id="PTHR43537:SF24">
    <property type="entry name" value="GLUCONATE OPERON TRANSCRIPTIONAL REPRESSOR"/>
    <property type="match status" value="1"/>
</dbReference>
<dbReference type="Gene3D" id="1.20.120.530">
    <property type="entry name" value="GntR ligand-binding domain-like"/>
    <property type="match status" value="1"/>
</dbReference>
<keyword evidence="1" id="KW-0805">Transcription regulation</keyword>
<keyword evidence="2" id="KW-0238">DNA-binding</keyword>
<dbReference type="Pfam" id="PF00392">
    <property type="entry name" value="GntR"/>
    <property type="match status" value="1"/>
</dbReference>
<dbReference type="EMBL" id="NRHA01000011">
    <property type="protein sequence ID" value="PCC54016.1"/>
    <property type="molecule type" value="Genomic_DNA"/>
</dbReference>
<feature type="region of interest" description="Disordered" evidence="4">
    <location>
        <begin position="1"/>
        <end position="21"/>
    </location>
</feature>
<dbReference type="Gene3D" id="1.10.10.10">
    <property type="entry name" value="Winged helix-like DNA-binding domain superfamily/Winged helix DNA-binding domain"/>
    <property type="match status" value="1"/>
</dbReference>